<dbReference type="AlphaFoldDB" id="A0A849HHV8"/>
<comment type="subunit">
    <text evidence="2">Interacts with COX5B; this interaction may contribute to localize PYROXD2 to the inner face of the inner mitochondrial membrane.</text>
</comment>
<dbReference type="Proteomes" id="UP000588586">
    <property type="component" value="Unassembled WGS sequence"/>
</dbReference>
<evidence type="ECO:0000313" key="6">
    <source>
        <dbReference type="Proteomes" id="UP000588586"/>
    </source>
</evidence>
<dbReference type="Gene3D" id="3.50.50.60">
    <property type="entry name" value="FAD/NAD(P)-binding domain"/>
    <property type="match status" value="2"/>
</dbReference>
<evidence type="ECO:0000259" key="4">
    <source>
        <dbReference type="Pfam" id="PF01593"/>
    </source>
</evidence>
<dbReference type="EMBL" id="JABEPQ010000002">
    <property type="protein sequence ID" value="NNM46792.1"/>
    <property type="molecule type" value="Genomic_DNA"/>
</dbReference>
<proteinExistence type="predicted"/>
<evidence type="ECO:0000256" key="1">
    <source>
        <dbReference type="ARBA" id="ARBA00037217"/>
    </source>
</evidence>
<name>A0A849HHV8_9MICO</name>
<dbReference type="GO" id="GO:0016491">
    <property type="term" value="F:oxidoreductase activity"/>
    <property type="evidence" value="ECO:0007669"/>
    <property type="project" value="InterPro"/>
</dbReference>
<dbReference type="PANTHER" id="PTHR10668">
    <property type="entry name" value="PHYTOENE DEHYDROGENASE"/>
    <property type="match status" value="1"/>
</dbReference>
<dbReference type="PANTHER" id="PTHR10668:SF105">
    <property type="entry name" value="DEHYDROGENASE-RELATED"/>
    <property type="match status" value="1"/>
</dbReference>
<evidence type="ECO:0000313" key="5">
    <source>
        <dbReference type="EMBL" id="NNM46792.1"/>
    </source>
</evidence>
<dbReference type="InterPro" id="IPR002937">
    <property type="entry name" value="Amino_oxidase"/>
</dbReference>
<organism evidence="5 6">
    <name type="scientific">Knoellia koreensis</name>
    <dbReference type="NCBI Taxonomy" id="2730921"/>
    <lineage>
        <taxon>Bacteria</taxon>
        <taxon>Bacillati</taxon>
        <taxon>Actinomycetota</taxon>
        <taxon>Actinomycetes</taxon>
        <taxon>Micrococcales</taxon>
        <taxon>Intrasporangiaceae</taxon>
        <taxon>Knoellia</taxon>
    </lineage>
</organism>
<comment type="caution">
    <text evidence="5">The sequence shown here is derived from an EMBL/GenBank/DDBJ whole genome shotgun (WGS) entry which is preliminary data.</text>
</comment>
<evidence type="ECO:0000256" key="3">
    <source>
        <dbReference type="ARBA" id="ARBA00040298"/>
    </source>
</evidence>
<evidence type="ECO:0000256" key="2">
    <source>
        <dbReference type="ARBA" id="ARBA00038825"/>
    </source>
</evidence>
<feature type="domain" description="Amine oxidase" evidence="4">
    <location>
        <begin position="15"/>
        <end position="431"/>
    </location>
</feature>
<accession>A0A849HHV8</accession>
<dbReference type="InterPro" id="IPR036188">
    <property type="entry name" value="FAD/NAD-bd_sf"/>
</dbReference>
<sequence>MQTVDAVVIGAGHHGLVSAAVLADAGWDVLVLEARDQVGGAVASVDRDGWVMDEFSACYPLAVASPVLRGLDLEAHGLRWATPDNVVAHVGRPDDTVGALLQRDPTATAAALEADHPGDGAAWLELVDLWRTVRDPLLDALLTRWPPVRAAGRMVGNVGGREFPRVAREFILPAHRMWHHRFGGERARSLLAGNAAHADIPLSAPGSGIFAFLMTMLAQDVGFPSPVGGAGELATALRRRAEAAGAVVETDEPVGRVVTSAGRVAGVVTASGRRIAARRAVIADTSAPALFQQLLTSDQVPPGLLRDLESFEWDLPTVKVNLRLSAPLPWTAQSARGAGVVHVGRDSAGLVRWGADLEAGVIPDEPFALLGQMTTTDASRSPDGTETVWLYSHLPREVTDDASANRLADQLGVMLDRFAPGWRDLVVDGWVQLPSDLAGADANLVGGAVGGGTSQLQQQLVFRPTIGLGGPRTPVAGLYLGSAGAHPGGGVHGGCGYLAARAALSDHAWWGRPRAKAELAALHWLHGR</sequence>
<comment type="function">
    <text evidence="1">Probable oxidoreductase that may play a role as regulator of mitochondrial function.</text>
</comment>
<protein>
    <recommendedName>
        <fullName evidence="3">Pyridine nucleotide-disulfide oxidoreductase domain-containing protein 2</fullName>
    </recommendedName>
</protein>
<gene>
    <name evidence="5" type="ORF">HJG52_12335</name>
</gene>
<reference evidence="5 6" key="1">
    <citation type="submission" date="2020-04" db="EMBL/GenBank/DDBJ databases">
        <title>Knoellia sp. isolate from air conditioner.</title>
        <authorList>
            <person name="Chea S."/>
            <person name="Kim D.-U."/>
        </authorList>
    </citation>
    <scope>NUCLEOTIDE SEQUENCE [LARGE SCALE GENOMIC DNA]</scope>
    <source>
        <strain evidence="5 6">DB2414S</strain>
    </source>
</reference>
<dbReference type="RefSeq" id="WP_171243852.1">
    <property type="nucleotide sequence ID" value="NZ_JABEPQ010000002.1"/>
</dbReference>
<dbReference type="Pfam" id="PF01593">
    <property type="entry name" value="Amino_oxidase"/>
    <property type="match status" value="1"/>
</dbReference>
<keyword evidence="6" id="KW-1185">Reference proteome</keyword>
<dbReference type="SUPFAM" id="SSF51905">
    <property type="entry name" value="FAD/NAD(P)-binding domain"/>
    <property type="match status" value="1"/>
</dbReference>